<dbReference type="AlphaFoldDB" id="A0A0C9W5U1"/>
<evidence type="ECO:0000313" key="3">
    <source>
        <dbReference type="Proteomes" id="UP000054279"/>
    </source>
</evidence>
<evidence type="ECO:0000256" key="1">
    <source>
        <dbReference type="SAM" id="MobiDB-lite"/>
    </source>
</evidence>
<dbReference type="EMBL" id="KN837100">
    <property type="protein sequence ID" value="KIJ47841.1"/>
    <property type="molecule type" value="Genomic_DNA"/>
</dbReference>
<protein>
    <submittedName>
        <fullName evidence="2">Uncharacterized protein</fullName>
    </submittedName>
</protein>
<feature type="region of interest" description="Disordered" evidence="1">
    <location>
        <begin position="206"/>
        <end position="280"/>
    </location>
</feature>
<feature type="region of interest" description="Disordered" evidence="1">
    <location>
        <begin position="400"/>
        <end position="435"/>
    </location>
</feature>
<gene>
    <name evidence="2" type="ORF">M422DRAFT_248425</name>
</gene>
<sequence length="435" mass="49514">MSFNAREFFLFLNSYIPTSLSVQRTIRGVETIFALRPLVLLERNQQTFRGGRSAWGTEIARIIQEAFILDEEEDNLTPGVNPPVAVLERIIADIHSIMDTLGLCQHEICYVLIRNTPDPRRTVRGFVPDQKFDAPAPTLAFDDPYEDDEHRLNKVKKYWRVRDKERMLREARYKELLDAEVQAAERRKADENAWALEKAKEEAAAWEKEKEKEKEKALETATRNKEKTIEPEKDSGAGPSGVNKGKAREVPKTPRKVTPKKSQTEIWSGSEGEEDEEKPQCVNCVKRNIPTAWAILDGTKQVVEAVRELAGLGRCWEGGQLEMIWHDHQHYIMEIEARAAADSSAADARVLQLLELKSKGIEVPEDLEKRIRAERDLVQATYKEQLNDLTGRMDNIQKRKAWTKNGLLRQNPEVSPAAAQGTKRKGDNEGDHAEG</sequence>
<name>A0A0C9W5U1_SPHS4</name>
<feature type="compositionally biased region" description="Basic and acidic residues" evidence="1">
    <location>
        <begin position="424"/>
        <end position="435"/>
    </location>
</feature>
<reference evidence="2 3" key="1">
    <citation type="submission" date="2014-06" db="EMBL/GenBank/DDBJ databases">
        <title>Evolutionary Origins and Diversification of the Mycorrhizal Mutualists.</title>
        <authorList>
            <consortium name="DOE Joint Genome Institute"/>
            <consortium name="Mycorrhizal Genomics Consortium"/>
            <person name="Kohler A."/>
            <person name="Kuo A."/>
            <person name="Nagy L.G."/>
            <person name="Floudas D."/>
            <person name="Copeland A."/>
            <person name="Barry K.W."/>
            <person name="Cichocki N."/>
            <person name="Veneault-Fourrey C."/>
            <person name="LaButti K."/>
            <person name="Lindquist E.A."/>
            <person name="Lipzen A."/>
            <person name="Lundell T."/>
            <person name="Morin E."/>
            <person name="Murat C."/>
            <person name="Riley R."/>
            <person name="Ohm R."/>
            <person name="Sun H."/>
            <person name="Tunlid A."/>
            <person name="Henrissat B."/>
            <person name="Grigoriev I.V."/>
            <person name="Hibbett D.S."/>
            <person name="Martin F."/>
        </authorList>
    </citation>
    <scope>NUCLEOTIDE SEQUENCE [LARGE SCALE GENOMIC DNA]</scope>
    <source>
        <strain evidence="2 3">SS14</strain>
    </source>
</reference>
<accession>A0A0C9W5U1</accession>
<evidence type="ECO:0000313" key="2">
    <source>
        <dbReference type="EMBL" id="KIJ47841.1"/>
    </source>
</evidence>
<proteinExistence type="predicted"/>
<keyword evidence="3" id="KW-1185">Reference proteome</keyword>
<organism evidence="2 3">
    <name type="scientific">Sphaerobolus stellatus (strain SS14)</name>
    <dbReference type="NCBI Taxonomy" id="990650"/>
    <lineage>
        <taxon>Eukaryota</taxon>
        <taxon>Fungi</taxon>
        <taxon>Dikarya</taxon>
        <taxon>Basidiomycota</taxon>
        <taxon>Agaricomycotina</taxon>
        <taxon>Agaricomycetes</taxon>
        <taxon>Phallomycetidae</taxon>
        <taxon>Geastrales</taxon>
        <taxon>Sphaerobolaceae</taxon>
        <taxon>Sphaerobolus</taxon>
    </lineage>
</organism>
<feature type="compositionally biased region" description="Basic and acidic residues" evidence="1">
    <location>
        <begin position="206"/>
        <end position="235"/>
    </location>
</feature>
<dbReference type="Proteomes" id="UP000054279">
    <property type="component" value="Unassembled WGS sequence"/>
</dbReference>
<dbReference type="HOGENOM" id="CLU_630326_0_0_1"/>